<feature type="transmembrane region" description="Helical" evidence="7">
    <location>
        <begin position="134"/>
        <end position="159"/>
    </location>
</feature>
<evidence type="ECO:0000256" key="2">
    <source>
        <dbReference type="ARBA" id="ARBA00022448"/>
    </source>
</evidence>
<name>A0A3M2I143_9GAMM</name>
<accession>A0A3M2I143</accession>
<dbReference type="Proteomes" id="UP000275012">
    <property type="component" value="Unassembled WGS sequence"/>
</dbReference>
<dbReference type="GO" id="GO:0000041">
    <property type="term" value="P:transition metal ion transport"/>
    <property type="evidence" value="ECO:0007669"/>
    <property type="project" value="InterPro"/>
</dbReference>
<dbReference type="RefSeq" id="WP_122101183.1">
    <property type="nucleotide sequence ID" value="NZ_RFLY01000006.1"/>
</dbReference>
<reference evidence="8 9" key="1">
    <citation type="submission" date="2018-10" db="EMBL/GenBank/DDBJ databases">
        <title>Proposal of Lysobacter pythonis sp. nov. isolated from royal pythons (Python regius).</title>
        <authorList>
            <person name="Hans-Juergen B."/>
            <person name="Huptas C."/>
            <person name="Sandra B."/>
            <person name="Igor L."/>
            <person name="Joachim S."/>
            <person name="Siegfried S."/>
            <person name="Mareike W."/>
            <person name="Peter K."/>
        </authorList>
    </citation>
    <scope>NUCLEOTIDE SEQUENCE [LARGE SCALE GENOMIC DNA]</scope>
    <source>
        <strain evidence="8 9">4284/11</strain>
    </source>
</reference>
<dbReference type="Gene3D" id="1.10.1760.20">
    <property type="match status" value="1"/>
</dbReference>
<proteinExistence type="predicted"/>
<feature type="transmembrane region" description="Helical" evidence="7">
    <location>
        <begin position="171"/>
        <end position="196"/>
    </location>
</feature>
<evidence type="ECO:0000313" key="8">
    <source>
        <dbReference type="EMBL" id="RMH93379.1"/>
    </source>
</evidence>
<keyword evidence="3" id="KW-1003">Cell membrane</keyword>
<keyword evidence="6 7" id="KW-0472">Membrane</keyword>
<dbReference type="AlphaFoldDB" id="A0A3M2I143"/>
<dbReference type="OrthoDB" id="5297929at2"/>
<evidence type="ECO:0000256" key="5">
    <source>
        <dbReference type="ARBA" id="ARBA00022989"/>
    </source>
</evidence>
<feature type="transmembrane region" description="Helical" evidence="7">
    <location>
        <begin position="108"/>
        <end position="127"/>
    </location>
</feature>
<feature type="transmembrane region" description="Helical" evidence="7">
    <location>
        <begin position="37"/>
        <end position="56"/>
    </location>
</feature>
<dbReference type="InterPro" id="IPR002751">
    <property type="entry name" value="CbiM/NikMN"/>
</dbReference>
<evidence type="ECO:0000256" key="1">
    <source>
        <dbReference type="ARBA" id="ARBA00004651"/>
    </source>
</evidence>
<feature type="transmembrane region" description="Helical" evidence="7">
    <location>
        <begin position="68"/>
        <end position="96"/>
    </location>
</feature>
<evidence type="ECO:0000256" key="3">
    <source>
        <dbReference type="ARBA" id="ARBA00022475"/>
    </source>
</evidence>
<sequence length="214" mass="23104">MSLQLPSQWQWVGAALAVAVLLQAVRRLPWYKLQGDAEAQRIYAVFIAVAIMMRGFNTQSVMGVNLHFLGAAIATLMFGARFALVALAVVSAAWALLGGVWLGWGWDFLANDALPVAVTVVIGALVVRKLPAHIFIYVFGNGFFAAALSMAASVLVKAFVTDWLGGDATPYLIAMMPMSFGEAFFTGGVMALVVAYRPQWCASFDDAKYLTRSD</sequence>
<keyword evidence="4 7" id="KW-0812">Transmembrane</keyword>
<evidence type="ECO:0000256" key="7">
    <source>
        <dbReference type="SAM" id="Phobius"/>
    </source>
</evidence>
<dbReference type="EMBL" id="RFLY01000006">
    <property type="protein sequence ID" value="RMH93379.1"/>
    <property type="molecule type" value="Genomic_DNA"/>
</dbReference>
<dbReference type="GO" id="GO:0005886">
    <property type="term" value="C:plasma membrane"/>
    <property type="evidence" value="ECO:0007669"/>
    <property type="project" value="UniProtKB-SubCell"/>
</dbReference>
<comment type="caution">
    <text evidence="8">The sequence shown here is derived from an EMBL/GenBank/DDBJ whole genome shotgun (WGS) entry which is preliminary data.</text>
</comment>
<organism evidence="8 9">
    <name type="scientific">Solilutibacter pythonis</name>
    <dbReference type="NCBI Taxonomy" id="2483112"/>
    <lineage>
        <taxon>Bacteria</taxon>
        <taxon>Pseudomonadati</taxon>
        <taxon>Pseudomonadota</taxon>
        <taxon>Gammaproteobacteria</taxon>
        <taxon>Lysobacterales</taxon>
        <taxon>Lysobacteraceae</taxon>
        <taxon>Solilutibacter</taxon>
    </lineage>
</organism>
<gene>
    <name evidence="8" type="ORF">EBB59_05735</name>
</gene>
<evidence type="ECO:0008006" key="10">
    <source>
        <dbReference type="Google" id="ProtNLM"/>
    </source>
</evidence>
<keyword evidence="9" id="KW-1185">Reference proteome</keyword>
<evidence type="ECO:0000313" key="9">
    <source>
        <dbReference type="Proteomes" id="UP000275012"/>
    </source>
</evidence>
<protein>
    <recommendedName>
        <fullName evidence="10">Energy-coupling factor ABC transporter permease</fullName>
    </recommendedName>
</protein>
<keyword evidence="5 7" id="KW-1133">Transmembrane helix</keyword>
<evidence type="ECO:0000256" key="4">
    <source>
        <dbReference type="ARBA" id="ARBA00022692"/>
    </source>
</evidence>
<comment type="subcellular location">
    <subcellularLocation>
        <location evidence="1">Cell membrane</location>
        <topology evidence="1">Multi-pass membrane protein</topology>
    </subcellularLocation>
</comment>
<keyword evidence="2" id="KW-0813">Transport</keyword>
<dbReference type="Pfam" id="PF01891">
    <property type="entry name" value="CbiM"/>
    <property type="match status" value="1"/>
</dbReference>
<evidence type="ECO:0000256" key="6">
    <source>
        <dbReference type="ARBA" id="ARBA00023136"/>
    </source>
</evidence>